<keyword evidence="3" id="KW-1185">Reference proteome</keyword>
<proteinExistence type="predicted"/>
<sequence length="264" mass="29412">MDALSPCVLSHHPSPSSLPPLAVPNVARWRSRRRVPPRARTRACPLLRRACILLPPMSPSSFPRPFPPRSLVPSRAPDLSHPFPHPVPCVRPTLVRVHRRTTHPPAHAPVRAPASNAGVICAHSHRTRRELRVCACVQMPLPHLRRVRVQMPLPHLHCACRVPARTDRGAQVSALPPIPAPDFSTHTLSLLLPSHPIPSYRPHTSPRTHTPPRAATPCSYIHTLNTIHSRTKLTAGFEFSSMNLRGIQNLPRIWGLEAFKRVKP</sequence>
<evidence type="ECO:0000313" key="3">
    <source>
        <dbReference type="Proteomes" id="UP001215598"/>
    </source>
</evidence>
<evidence type="ECO:0000256" key="1">
    <source>
        <dbReference type="SAM" id="MobiDB-lite"/>
    </source>
</evidence>
<name>A0AAD7N6S8_9AGAR</name>
<comment type="caution">
    <text evidence="2">The sequence shown here is derived from an EMBL/GenBank/DDBJ whole genome shotgun (WGS) entry which is preliminary data.</text>
</comment>
<protein>
    <submittedName>
        <fullName evidence="2">Uncharacterized protein</fullName>
    </submittedName>
</protein>
<dbReference type="Proteomes" id="UP001215598">
    <property type="component" value="Unassembled WGS sequence"/>
</dbReference>
<feature type="region of interest" description="Disordered" evidence="1">
    <location>
        <begin position="1"/>
        <end position="21"/>
    </location>
</feature>
<reference evidence="2" key="1">
    <citation type="submission" date="2023-03" db="EMBL/GenBank/DDBJ databases">
        <title>Massive genome expansion in bonnet fungi (Mycena s.s.) driven by repeated elements and novel gene families across ecological guilds.</title>
        <authorList>
            <consortium name="Lawrence Berkeley National Laboratory"/>
            <person name="Harder C.B."/>
            <person name="Miyauchi S."/>
            <person name="Viragh M."/>
            <person name="Kuo A."/>
            <person name="Thoen E."/>
            <person name="Andreopoulos B."/>
            <person name="Lu D."/>
            <person name="Skrede I."/>
            <person name="Drula E."/>
            <person name="Henrissat B."/>
            <person name="Morin E."/>
            <person name="Kohler A."/>
            <person name="Barry K."/>
            <person name="LaButti K."/>
            <person name="Morin E."/>
            <person name="Salamov A."/>
            <person name="Lipzen A."/>
            <person name="Mereny Z."/>
            <person name="Hegedus B."/>
            <person name="Baldrian P."/>
            <person name="Stursova M."/>
            <person name="Weitz H."/>
            <person name="Taylor A."/>
            <person name="Grigoriev I.V."/>
            <person name="Nagy L.G."/>
            <person name="Martin F."/>
            <person name="Kauserud H."/>
        </authorList>
    </citation>
    <scope>NUCLEOTIDE SEQUENCE</scope>
    <source>
        <strain evidence="2">CBHHK182m</strain>
    </source>
</reference>
<gene>
    <name evidence="2" type="ORF">B0H16DRAFT_1725740</name>
</gene>
<evidence type="ECO:0000313" key="2">
    <source>
        <dbReference type="EMBL" id="KAJ7748128.1"/>
    </source>
</evidence>
<feature type="compositionally biased region" description="Low complexity" evidence="1">
    <location>
        <begin position="1"/>
        <end position="15"/>
    </location>
</feature>
<organism evidence="2 3">
    <name type="scientific">Mycena metata</name>
    <dbReference type="NCBI Taxonomy" id="1033252"/>
    <lineage>
        <taxon>Eukaryota</taxon>
        <taxon>Fungi</taxon>
        <taxon>Dikarya</taxon>
        <taxon>Basidiomycota</taxon>
        <taxon>Agaricomycotina</taxon>
        <taxon>Agaricomycetes</taxon>
        <taxon>Agaricomycetidae</taxon>
        <taxon>Agaricales</taxon>
        <taxon>Marasmiineae</taxon>
        <taxon>Mycenaceae</taxon>
        <taxon>Mycena</taxon>
    </lineage>
</organism>
<dbReference type="AlphaFoldDB" id="A0AAD7N6S8"/>
<accession>A0AAD7N6S8</accession>
<dbReference type="EMBL" id="JARKIB010000074">
    <property type="protein sequence ID" value="KAJ7748128.1"/>
    <property type="molecule type" value="Genomic_DNA"/>
</dbReference>